<keyword evidence="5 6" id="KW-0472">Membrane</keyword>
<feature type="domain" description="Major facilitator superfamily (MFS) profile" evidence="7">
    <location>
        <begin position="1"/>
        <end position="390"/>
    </location>
</feature>
<feature type="transmembrane region" description="Helical" evidence="6">
    <location>
        <begin position="236"/>
        <end position="262"/>
    </location>
</feature>
<dbReference type="GO" id="GO:0022857">
    <property type="term" value="F:transmembrane transporter activity"/>
    <property type="evidence" value="ECO:0007669"/>
    <property type="project" value="InterPro"/>
</dbReference>
<feature type="transmembrane region" description="Helical" evidence="6">
    <location>
        <begin position="274"/>
        <end position="293"/>
    </location>
</feature>
<evidence type="ECO:0000256" key="2">
    <source>
        <dbReference type="ARBA" id="ARBA00022475"/>
    </source>
</evidence>
<dbReference type="InterPro" id="IPR011701">
    <property type="entry name" value="MFS"/>
</dbReference>
<evidence type="ECO:0000256" key="1">
    <source>
        <dbReference type="ARBA" id="ARBA00004651"/>
    </source>
</evidence>
<feature type="transmembrane region" description="Helical" evidence="6">
    <location>
        <begin position="127"/>
        <end position="152"/>
    </location>
</feature>
<dbReference type="AlphaFoldDB" id="A0A1C3HDP4"/>
<accession>A0A1C3HDP4</accession>
<dbReference type="PANTHER" id="PTHR43124">
    <property type="entry name" value="PURINE EFFLUX PUMP PBUE"/>
    <property type="match status" value="1"/>
</dbReference>
<dbReference type="GO" id="GO:0005886">
    <property type="term" value="C:plasma membrane"/>
    <property type="evidence" value="ECO:0007669"/>
    <property type="project" value="UniProtKB-SubCell"/>
</dbReference>
<dbReference type="InterPro" id="IPR036259">
    <property type="entry name" value="MFS_trans_sf"/>
</dbReference>
<evidence type="ECO:0000256" key="3">
    <source>
        <dbReference type="ARBA" id="ARBA00022692"/>
    </source>
</evidence>
<feature type="transmembrane region" description="Helical" evidence="6">
    <location>
        <begin position="158"/>
        <end position="179"/>
    </location>
</feature>
<gene>
    <name evidence="8" type="ORF">PWN146_01861</name>
</gene>
<evidence type="ECO:0000256" key="6">
    <source>
        <dbReference type="SAM" id="Phobius"/>
    </source>
</evidence>
<dbReference type="SUPFAM" id="SSF103473">
    <property type="entry name" value="MFS general substrate transporter"/>
    <property type="match status" value="1"/>
</dbReference>
<evidence type="ECO:0000313" key="8">
    <source>
        <dbReference type="EMBL" id="SAY43170.1"/>
    </source>
</evidence>
<keyword evidence="2" id="KW-1003">Cell membrane</keyword>
<evidence type="ECO:0000256" key="4">
    <source>
        <dbReference type="ARBA" id="ARBA00022989"/>
    </source>
</evidence>
<organism evidence="8">
    <name type="scientific">Serratia marcescens</name>
    <dbReference type="NCBI Taxonomy" id="615"/>
    <lineage>
        <taxon>Bacteria</taxon>
        <taxon>Pseudomonadati</taxon>
        <taxon>Pseudomonadota</taxon>
        <taxon>Gammaproteobacteria</taxon>
        <taxon>Enterobacterales</taxon>
        <taxon>Yersiniaceae</taxon>
        <taxon>Serratia</taxon>
    </lineage>
</organism>
<keyword evidence="4 6" id="KW-1133">Transmembrane helix</keyword>
<comment type="subcellular location">
    <subcellularLocation>
        <location evidence="1">Cell membrane</location>
        <topology evidence="1">Multi-pass membrane protein</topology>
    </subcellularLocation>
</comment>
<evidence type="ECO:0000256" key="5">
    <source>
        <dbReference type="ARBA" id="ARBA00023136"/>
    </source>
</evidence>
<feature type="transmembrane region" description="Helical" evidence="6">
    <location>
        <begin position="299"/>
        <end position="323"/>
    </location>
</feature>
<dbReference type="PANTHER" id="PTHR43124:SF3">
    <property type="entry name" value="CHLORAMPHENICOL EFFLUX PUMP RV0191"/>
    <property type="match status" value="1"/>
</dbReference>
<name>A0A1C3HDP4_SERMA</name>
<protein>
    <submittedName>
        <fullName evidence="8">Major Facilitator Superfamily protein</fullName>
    </submittedName>
</protein>
<dbReference type="InterPro" id="IPR020846">
    <property type="entry name" value="MFS_dom"/>
</dbReference>
<dbReference type="Pfam" id="PF07690">
    <property type="entry name" value="MFS_1"/>
    <property type="match status" value="1"/>
</dbReference>
<dbReference type="Gene3D" id="1.20.1250.20">
    <property type="entry name" value="MFS general substrate transporter like domains"/>
    <property type="match status" value="1"/>
</dbReference>
<feature type="transmembrane region" description="Helical" evidence="6">
    <location>
        <begin position="94"/>
        <end position="115"/>
    </location>
</feature>
<feature type="transmembrane region" description="Helical" evidence="6">
    <location>
        <begin position="363"/>
        <end position="385"/>
    </location>
</feature>
<feature type="transmembrane region" description="Helical" evidence="6">
    <location>
        <begin position="335"/>
        <end position="357"/>
    </location>
</feature>
<feature type="transmembrane region" description="Helical" evidence="6">
    <location>
        <begin position="40"/>
        <end position="60"/>
    </location>
</feature>
<sequence length="390" mass="40685">MRAFFLLCVSRAGLCLGTMMFAGALPTIRSEWQLDAASAGTVQTVFSLTNALALLVASWWCDSLGARRVYLLFSWLGAGALMLFAVFAHSYIGALMLMAFVGLTQGGAYTPALLLAMGMNGPSRRGYAIGMMLAASSLGYFLSVFIAGWSAMRWGASVAFSLCAAGALLGALSGSLALVGYREPQTRTLGRKTKRESYAITYATLLLLVGYIAHSWELLGNWAWAPSLVSEALSGFALDPLSAGLIVAAAIHLAGMIATLIVGTVSDYFNRASVLTFMGAAGALGSLLMGWSANWGPGWTLLAVSIGSFFILGDSGVLSAAMADNVPPQQLGSVMGWRSLLGFGIGSFAPLSFGVVMDTTQSWGASYAVLACGGGVACLAAGLLWRQHVK</sequence>
<dbReference type="PROSITE" id="PS50850">
    <property type="entry name" value="MFS"/>
    <property type="match status" value="1"/>
</dbReference>
<reference evidence="8" key="1">
    <citation type="submission" date="2016-05" db="EMBL/GenBank/DDBJ databases">
        <authorList>
            <person name="Cock P.J.A."/>
            <person name="Cock P.J.A."/>
        </authorList>
    </citation>
    <scope>NUCLEOTIDE SEQUENCE</scope>
    <source>
        <strain evidence="8">PWN146_assembly</strain>
    </source>
</reference>
<evidence type="ECO:0000259" key="7">
    <source>
        <dbReference type="PROSITE" id="PS50850"/>
    </source>
</evidence>
<dbReference type="InterPro" id="IPR050189">
    <property type="entry name" value="MFS_Efflux_Transporters"/>
</dbReference>
<proteinExistence type="predicted"/>
<keyword evidence="3 6" id="KW-0812">Transmembrane</keyword>
<feature type="transmembrane region" description="Helical" evidence="6">
    <location>
        <begin position="199"/>
        <end position="216"/>
    </location>
</feature>
<feature type="transmembrane region" description="Helical" evidence="6">
    <location>
        <begin position="69"/>
        <end position="88"/>
    </location>
</feature>
<dbReference type="EMBL" id="LT575490">
    <property type="protein sequence ID" value="SAY43170.1"/>
    <property type="molecule type" value="Genomic_DNA"/>
</dbReference>